<sequence>MAELVVGPLVSMVKEKASSYLLDQYRVMEGMEEQRKILERQLPAILDIIQDAEEKGSFRPGVAAWLKDLKAVAYEANDVFDEFKYEALLRDAKKKGHHRRKFGMEVVRARNSIVFRYRMGRKLRRIVQTIEVLVTHMNTFGFRQQQQAPPSNQWRKTDPIMVDSDKNIVRRSRNEEMLKITRILLKEASNMDLMVLPIVGMGGLGKTTFAQLIYNDPAIEKHFELRRWCCVSDDFDVSTIASNICQINKKGREKALKELQSIISGKRYLIVLDDVWNRDVDKWGKLKTCLKRGGKGSAVLTTTRDAEVARIMTMGVPEAHNIEKLSDEHLKEIVLSRAFSLQNLNSNEVDVIVDGIVHRCAGSPLAAKAFGSMLSTKTHMNEWKDILAKSDICNERTGILPILKLSFDDLPSHMKQCFAFCAIFPKDYEIDVEVLIQLWMAHDFIPVQEDNHPETVGAEIFEELTWRSFFQDVKHRFPIANKRRLSLRKRTICKIHDLMHDIALSVMGKECTTIVDKPSMKKLLPNPTRHIFLSIYSATLLDDFLKKQSTTLQTFLCPDFYDYIDIPKYTSLRALHIPARTYLPGQVQHLRYLDLSETWWLKQLPEDISIMYNLQTLNVSYCINLHQLPRDMKYMASLRHLYTNGCESLTCMPPGLGQMTSLQTLTYFVVGASLDCSTIGELRDLNLGGELELSGLENVTEALATAASLENKEKLTHLYLKWNDDACEKPDCHNKEVLDALKPNRWLELLRIESYKGTSLPSWTTDLSLLKHLTVLHLIGCMLCEEFPQFCHFKALQSLYLEKLYKLRNLCSDVASMPFPALKELQLHDLESLERWVAIEGKEDELTFPVLEEVDIENCPKLTSLPEAPKLKVIRLDEGKAQLSLEIVKSKHMSSLSKLELSICDAQATAQIDLNRESSLSELSLSGCDFFFSSPSQTIFGVWEWFEQLVDLSIQNCNVLIYWPEQVFQSLVSLKKLWIGSCNKLIGPTQISSCDNLVTLPNLPPSLRELRIQSCQELCSMSGQLDALETLYINDCRLKIREPKSWKYAIPWFRDRVR</sequence>
<protein>
    <submittedName>
        <fullName evidence="11">Disease resistance protein RGA2</fullName>
    </submittedName>
</protein>
<dbReference type="GO" id="GO:0043531">
    <property type="term" value="F:ADP binding"/>
    <property type="evidence" value="ECO:0007669"/>
    <property type="project" value="InterPro"/>
</dbReference>
<dbReference type="SUPFAM" id="SSF52058">
    <property type="entry name" value="L domain-like"/>
    <property type="match status" value="1"/>
</dbReference>
<keyword evidence="3" id="KW-0677">Repeat</keyword>
<name>A0A1E5V4Z3_9POAL</name>
<evidence type="ECO:0000259" key="10">
    <source>
        <dbReference type="Pfam" id="PF25019"/>
    </source>
</evidence>
<keyword evidence="5" id="KW-0611">Plant defense</keyword>
<comment type="similarity">
    <text evidence="1">Belongs to the disease resistance NB-LRR family.</text>
</comment>
<dbReference type="Gene3D" id="3.80.10.10">
    <property type="entry name" value="Ribonuclease Inhibitor"/>
    <property type="match status" value="3"/>
</dbReference>
<keyword evidence="6" id="KW-0067">ATP-binding</keyword>
<dbReference type="InterPro" id="IPR042197">
    <property type="entry name" value="Apaf_helical"/>
</dbReference>
<dbReference type="PANTHER" id="PTHR36766">
    <property type="entry name" value="PLANT BROAD-SPECTRUM MILDEW RESISTANCE PROTEIN RPW8"/>
    <property type="match status" value="1"/>
</dbReference>
<dbReference type="InterPro" id="IPR056789">
    <property type="entry name" value="LRR_R13L1-DRL21"/>
</dbReference>
<dbReference type="SUPFAM" id="SSF52047">
    <property type="entry name" value="RNI-like"/>
    <property type="match status" value="1"/>
</dbReference>
<dbReference type="GO" id="GO:0042742">
    <property type="term" value="P:defense response to bacterium"/>
    <property type="evidence" value="ECO:0007669"/>
    <property type="project" value="UniProtKB-ARBA"/>
</dbReference>
<evidence type="ECO:0000259" key="9">
    <source>
        <dbReference type="Pfam" id="PF23559"/>
    </source>
</evidence>
<dbReference type="Pfam" id="PF00931">
    <property type="entry name" value="NB-ARC"/>
    <property type="match status" value="1"/>
</dbReference>
<dbReference type="Gene3D" id="3.40.50.300">
    <property type="entry name" value="P-loop containing nucleotide triphosphate hydrolases"/>
    <property type="match status" value="1"/>
</dbReference>
<dbReference type="GO" id="GO:0009626">
    <property type="term" value="P:plant-type hypersensitive response"/>
    <property type="evidence" value="ECO:0007669"/>
    <property type="project" value="UniProtKB-ARBA"/>
</dbReference>
<evidence type="ECO:0000259" key="7">
    <source>
        <dbReference type="Pfam" id="PF00931"/>
    </source>
</evidence>
<dbReference type="EMBL" id="LWDX02051373">
    <property type="protein sequence ID" value="OEL20236.1"/>
    <property type="molecule type" value="Genomic_DNA"/>
</dbReference>
<evidence type="ECO:0000256" key="4">
    <source>
        <dbReference type="ARBA" id="ARBA00022741"/>
    </source>
</evidence>
<dbReference type="OrthoDB" id="67700at2759"/>
<dbReference type="PANTHER" id="PTHR36766:SF55">
    <property type="entry name" value="OS11G0492900 PROTEIN"/>
    <property type="match status" value="1"/>
</dbReference>
<dbReference type="Pfam" id="PF25019">
    <property type="entry name" value="LRR_R13L1-DRL21"/>
    <property type="match status" value="1"/>
</dbReference>
<organism evidence="11 12">
    <name type="scientific">Dichanthelium oligosanthes</name>
    <dbReference type="NCBI Taxonomy" id="888268"/>
    <lineage>
        <taxon>Eukaryota</taxon>
        <taxon>Viridiplantae</taxon>
        <taxon>Streptophyta</taxon>
        <taxon>Embryophyta</taxon>
        <taxon>Tracheophyta</taxon>
        <taxon>Spermatophyta</taxon>
        <taxon>Magnoliopsida</taxon>
        <taxon>Liliopsida</taxon>
        <taxon>Poales</taxon>
        <taxon>Poaceae</taxon>
        <taxon>PACMAD clade</taxon>
        <taxon>Panicoideae</taxon>
        <taxon>Panicodae</taxon>
        <taxon>Paniceae</taxon>
        <taxon>Dichantheliinae</taxon>
        <taxon>Dichanthelium</taxon>
    </lineage>
</organism>
<evidence type="ECO:0000256" key="5">
    <source>
        <dbReference type="ARBA" id="ARBA00022821"/>
    </source>
</evidence>
<comment type="caution">
    <text evidence="11">The sequence shown here is derived from an EMBL/GenBank/DDBJ whole genome shotgun (WGS) entry which is preliminary data.</text>
</comment>
<dbReference type="Pfam" id="PF23559">
    <property type="entry name" value="WHD_DRP"/>
    <property type="match status" value="1"/>
</dbReference>
<feature type="domain" description="Disease resistance N-terminal" evidence="8">
    <location>
        <begin position="10"/>
        <end position="96"/>
    </location>
</feature>
<dbReference type="PRINTS" id="PR00364">
    <property type="entry name" value="DISEASERSIST"/>
</dbReference>
<dbReference type="GO" id="GO:0005524">
    <property type="term" value="F:ATP binding"/>
    <property type="evidence" value="ECO:0007669"/>
    <property type="project" value="UniProtKB-KW"/>
</dbReference>
<evidence type="ECO:0000259" key="8">
    <source>
        <dbReference type="Pfam" id="PF18052"/>
    </source>
</evidence>
<keyword evidence="2" id="KW-0433">Leucine-rich repeat</keyword>
<feature type="domain" description="Disease resistance protein winged helix" evidence="9">
    <location>
        <begin position="423"/>
        <end position="503"/>
    </location>
</feature>
<dbReference type="AlphaFoldDB" id="A0A1E5V4Z3"/>
<dbReference type="InterPro" id="IPR032675">
    <property type="entry name" value="LRR_dom_sf"/>
</dbReference>
<dbReference type="InterPro" id="IPR027417">
    <property type="entry name" value="P-loop_NTPase"/>
</dbReference>
<proteinExistence type="inferred from homology"/>
<reference evidence="11 12" key="1">
    <citation type="submission" date="2016-09" db="EMBL/GenBank/DDBJ databases">
        <title>The draft genome of Dichanthelium oligosanthes: A C3 panicoid grass species.</title>
        <authorList>
            <person name="Studer A.J."/>
            <person name="Schnable J.C."/>
            <person name="Brutnell T.P."/>
        </authorList>
    </citation>
    <scope>NUCLEOTIDE SEQUENCE [LARGE SCALE GENOMIC DNA]</scope>
    <source>
        <strain evidence="12">cv. Kellogg 1175</strain>
        <tissue evidence="11">Leaf</tissue>
    </source>
</reference>
<dbReference type="GO" id="GO:0002758">
    <property type="term" value="P:innate immune response-activating signaling pathway"/>
    <property type="evidence" value="ECO:0007669"/>
    <property type="project" value="UniProtKB-ARBA"/>
</dbReference>
<evidence type="ECO:0000256" key="2">
    <source>
        <dbReference type="ARBA" id="ARBA00022614"/>
    </source>
</evidence>
<accession>A0A1E5V4Z3</accession>
<evidence type="ECO:0000256" key="6">
    <source>
        <dbReference type="ARBA" id="ARBA00022840"/>
    </source>
</evidence>
<dbReference type="InterPro" id="IPR058922">
    <property type="entry name" value="WHD_DRP"/>
</dbReference>
<dbReference type="SUPFAM" id="SSF52540">
    <property type="entry name" value="P-loop containing nucleoside triphosphate hydrolases"/>
    <property type="match status" value="1"/>
</dbReference>
<dbReference type="STRING" id="888268.A0A1E5V4Z3"/>
<dbReference type="Proteomes" id="UP000095767">
    <property type="component" value="Unassembled WGS sequence"/>
</dbReference>
<feature type="domain" description="R13L1/DRL21-like LRR repeat region" evidence="10">
    <location>
        <begin position="679"/>
        <end position="803"/>
    </location>
</feature>
<gene>
    <name evidence="11" type="ORF">BAE44_0018745</name>
</gene>
<evidence type="ECO:0000313" key="11">
    <source>
        <dbReference type="EMBL" id="OEL20236.1"/>
    </source>
</evidence>
<dbReference type="Pfam" id="PF18052">
    <property type="entry name" value="Rx_N"/>
    <property type="match status" value="1"/>
</dbReference>
<evidence type="ECO:0000313" key="12">
    <source>
        <dbReference type="Proteomes" id="UP000095767"/>
    </source>
</evidence>
<dbReference type="InterPro" id="IPR002182">
    <property type="entry name" value="NB-ARC"/>
</dbReference>
<keyword evidence="12" id="KW-1185">Reference proteome</keyword>
<feature type="domain" description="NB-ARC" evidence="7">
    <location>
        <begin position="177"/>
        <end position="337"/>
    </location>
</feature>
<dbReference type="FunFam" id="1.10.10.10:FF:000322">
    <property type="entry name" value="Probable disease resistance protein At1g63360"/>
    <property type="match status" value="1"/>
</dbReference>
<dbReference type="Gene3D" id="1.20.5.4130">
    <property type="match status" value="1"/>
</dbReference>
<dbReference type="InterPro" id="IPR041118">
    <property type="entry name" value="Rx_N"/>
</dbReference>
<dbReference type="Gene3D" id="1.10.10.10">
    <property type="entry name" value="Winged helix-like DNA-binding domain superfamily/Winged helix DNA-binding domain"/>
    <property type="match status" value="1"/>
</dbReference>
<dbReference type="Gene3D" id="1.10.8.430">
    <property type="entry name" value="Helical domain of apoptotic protease-activating factors"/>
    <property type="match status" value="1"/>
</dbReference>
<evidence type="ECO:0000256" key="1">
    <source>
        <dbReference type="ARBA" id="ARBA00008894"/>
    </source>
</evidence>
<dbReference type="InterPro" id="IPR036388">
    <property type="entry name" value="WH-like_DNA-bd_sf"/>
</dbReference>
<keyword evidence="4" id="KW-0547">Nucleotide-binding</keyword>
<evidence type="ECO:0000256" key="3">
    <source>
        <dbReference type="ARBA" id="ARBA00022737"/>
    </source>
</evidence>